<name>A0AAE1W7C4_9LAMI</name>
<keyword evidence="2" id="KW-1185">Reference proteome</keyword>
<dbReference type="AlphaFoldDB" id="A0AAE1W7C4"/>
<comment type="caution">
    <text evidence="1">The sequence shown here is derived from an EMBL/GenBank/DDBJ whole genome shotgun (WGS) entry which is preliminary data.</text>
</comment>
<reference evidence="1" key="1">
    <citation type="submission" date="2020-06" db="EMBL/GenBank/DDBJ databases">
        <authorList>
            <person name="Li T."/>
            <person name="Hu X."/>
            <person name="Zhang T."/>
            <person name="Song X."/>
            <person name="Zhang H."/>
            <person name="Dai N."/>
            <person name="Sheng W."/>
            <person name="Hou X."/>
            <person name="Wei L."/>
        </authorList>
    </citation>
    <scope>NUCLEOTIDE SEQUENCE</scope>
    <source>
        <strain evidence="1">K16</strain>
        <tissue evidence="1">Leaf</tissue>
    </source>
</reference>
<protein>
    <submittedName>
        <fullName evidence="1">Mitochondrial protein</fullName>
    </submittedName>
</protein>
<evidence type="ECO:0000313" key="1">
    <source>
        <dbReference type="EMBL" id="KAK4388110.1"/>
    </source>
</evidence>
<proteinExistence type="predicted"/>
<dbReference type="Proteomes" id="UP001289374">
    <property type="component" value="Unassembled WGS sequence"/>
</dbReference>
<dbReference type="EMBL" id="JACGWL010000014">
    <property type="protein sequence ID" value="KAK4388110.1"/>
    <property type="molecule type" value="Genomic_DNA"/>
</dbReference>
<evidence type="ECO:0000313" key="2">
    <source>
        <dbReference type="Proteomes" id="UP001289374"/>
    </source>
</evidence>
<gene>
    <name evidence="1" type="ORF">Sango_2417600</name>
</gene>
<accession>A0AAE1W7C4</accession>
<sequence length="104" mass="12139">MFANFFWSSGPDTKNHWLVWCKFCKMKAQGGLGFRRLKELNEALLAKQAWRVAMNPDSLMHLVLQQKYFPNSSFCNANFGAASCYTWRSLLWSRDILHNKTCDI</sequence>
<reference evidence="1" key="2">
    <citation type="journal article" date="2024" name="Plant">
        <title>Genomic evolution and insights into agronomic trait innovations of Sesamum species.</title>
        <authorList>
            <person name="Miao H."/>
            <person name="Wang L."/>
            <person name="Qu L."/>
            <person name="Liu H."/>
            <person name="Sun Y."/>
            <person name="Le M."/>
            <person name="Wang Q."/>
            <person name="Wei S."/>
            <person name="Zheng Y."/>
            <person name="Lin W."/>
            <person name="Duan Y."/>
            <person name="Cao H."/>
            <person name="Xiong S."/>
            <person name="Wang X."/>
            <person name="Wei L."/>
            <person name="Li C."/>
            <person name="Ma Q."/>
            <person name="Ju M."/>
            <person name="Zhao R."/>
            <person name="Li G."/>
            <person name="Mu C."/>
            <person name="Tian Q."/>
            <person name="Mei H."/>
            <person name="Zhang T."/>
            <person name="Gao T."/>
            <person name="Zhang H."/>
        </authorList>
    </citation>
    <scope>NUCLEOTIDE SEQUENCE</scope>
    <source>
        <strain evidence="1">K16</strain>
    </source>
</reference>
<organism evidence="1 2">
    <name type="scientific">Sesamum angolense</name>
    <dbReference type="NCBI Taxonomy" id="2727404"/>
    <lineage>
        <taxon>Eukaryota</taxon>
        <taxon>Viridiplantae</taxon>
        <taxon>Streptophyta</taxon>
        <taxon>Embryophyta</taxon>
        <taxon>Tracheophyta</taxon>
        <taxon>Spermatophyta</taxon>
        <taxon>Magnoliopsida</taxon>
        <taxon>eudicotyledons</taxon>
        <taxon>Gunneridae</taxon>
        <taxon>Pentapetalae</taxon>
        <taxon>asterids</taxon>
        <taxon>lamiids</taxon>
        <taxon>Lamiales</taxon>
        <taxon>Pedaliaceae</taxon>
        <taxon>Sesamum</taxon>
    </lineage>
</organism>